<name>A0A1X7VHT6_AMPQE</name>
<dbReference type="EnsemblMetazoa" id="Aqu2.1.39513_001">
    <property type="protein sequence ID" value="Aqu2.1.39513_001"/>
    <property type="gene ID" value="Aqu2.1.39513"/>
</dbReference>
<reference evidence="1" key="1">
    <citation type="submission" date="2017-05" db="UniProtKB">
        <authorList>
            <consortium name="EnsemblMetazoa"/>
        </authorList>
    </citation>
    <scope>IDENTIFICATION</scope>
</reference>
<proteinExistence type="predicted"/>
<accession>A0A1X7VHT6</accession>
<dbReference type="AlphaFoldDB" id="A0A1X7VHT6"/>
<dbReference type="InParanoid" id="A0A1X7VHT6"/>
<organism evidence="1">
    <name type="scientific">Amphimedon queenslandica</name>
    <name type="common">Sponge</name>
    <dbReference type="NCBI Taxonomy" id="400682"/>
    <lineage>
        <taxon>Eukaryota</taxon>
        <taxon>Metazoa</taxon>
        <taxon>Porifera</taxon>
        <taxon>Demospongiae</taxon>
        <taxon>Heteroscleromorpha</taxon>
        <taxon>Haplosclerida</taxon>
        <taxon>Niphatidae</taxon>
        <taxon>Amphimedon</taxon>
    </lineage>
</organism>
<protein>
    <submittedName>
        <fullName evidence="1">Uncharacterized protein</fullName>
    </submittedName>
</protein>
<sequence>MTSNQREKWSEAREREMKSIESNKAWELVELPEGKKPIGCGLRQELIVKWKDTKLDWLP</sequence>
<evidence type="ECO:0000313" key="1">
    <source>
        <dbReference type="EnsemblMetazoa" id="Aqu2.1.39513_001"/>
    </source>
</evidence>